<dbReference type="InterPro" id="IPR007630">
    <property type="entry name" value="RNA_pol_sigma70_r4"/>
</dbReference>
<gene>
    <name evidence="9" type="ORF">GCM10010521_18680</name>
</gene>
<dbReference type="NCBIfam" id="TIGR02937">
    <property type="entry name" value="sigma70-ECF"/>
    <property type="match status" value="1"/>
</dbReference>
<accession>A0ABP6N146</accession>
<evidence type="ECO:0000313" key="9">
    <source>
        <dbReference type="EMBL" id="GAA3133113.1"/>
    </source>
</evidence>
<keyword evidence="3" id="KW-0731">Sigma factor</keyword>
<dbReference type="InterPro" id="IPR007627">
    <property type="entry name" value="RNA_pol_sigma70_r2"/>
</dbReference>
<dbReference type="InterPro" id="IPR013324">
    <property type="entry name" value="RNA_pol_sigma_r3/r4-like"/>
</dbReference>
<evidence type="ECO:0000256" key="4">
    <source>
        <dbReference type="ARBA" id="ARBA00023125"/>
    </source>
</evidence>
<dbReference type="Gene3D" id="1.10.1740.10">
    <property type="match status" value="1"/>
</dbReference>
<dbReference type="RefSeq" id="WP_425586681.1">
    <property type="nucleotide sequence ID" value="NZ_BAAAVM010000023.1"/>
</dbReference>
<keyword evidence="4" id="KW-0238">DNA-binding</keyword>
<evidence type="ECO:0000313" key="10">
    <source>
        <dbReference type="Proteomes" id="UP001500893"/>
    </source>
</evidence>
<comment type="caution">
    <text evidence="9">The sequence shown here is derived from an EMBL/GenBank/DDBJ whole genome shotgun (WGS) entry which is preliminary data.</text>
</comment>
<feature type="region of interest" description="Disordered" evidence="6">
    <location>
        <begin position="1"/>
        <end position="30"/>
    </location>
</feature>
<evidence type="ECO:0000256" key="3">
    <source>
        <dbReference type="ARBA" id="ARBA00023082"/>
    </source>
</evidence>
<dbReference type="PANTHER" id="PTHR43133:SF62">
    <property type="entry name" value="RNA POLYMERASE SIGMA FACTOR SIGZ"/>
    <property type="match status" value="1"/>
</dbReference>
<dbReference type="InterPro" id="IPR036388">
    <property type="entry name" value="WH-like_DNA-bd_sf"/>
</dbReference>
<evidence type="ECO:0000256" key="6">
    <source>
        <dbReference type="SAM" id="MobiDB-lite"/>
    </source>
</evidence>
<name>A0ABP6N146_9ACTN</name>
<dbReference type="CDD" id="cd06171">
    <property type="entry name" value="Sigma70_r4"/>
    <property type="match status" value="1"/>
</dbReference>
<keyword evidence="2" id="KW-0805">Transcription regulation</keyword>
<dbReference type="Proteomes" id="UP001500893">
    <property type="component" value="Unassembled WGS sequence"/>
</dbReference>
<dbReference type="PANTHER" id="PTHR43133">
    <property type="entry name" value="RNA POLYMERASE ECF-TYPE SIGMA FACTO"/>
    <property type="match status" value="1"/>
</dbReference>
<evidence type="ECO:0000259" key="8">
    <source>
        <dbReference type="Pfam" id="PF04545"/>
    </source>
</evidence>
<dbReference type="EMBL" id="BAAAVM010000023">
    <property type="protein sequence ID" value="GAA3133113.1"/>
    <property type="molecule type" value="Genomic_DNA"/>
</dbReference>
<evidence type="ECO:0000256" key="5">
    <source>
        <dbReference type="ARBA" id="ARBA00023163"/>
    </source>
</evidence>
<reference evidence="10" key="1">
    <citation type="journal article" date="2019" name="Int. J. Syst. Evol. Microbiol.">
        <title>The Global Catalogue of Microorganisms (GCM) 10K type strain sequencing project: providing services to taxonomists for standard genome sequencing and annotation.</title>
        <authorList>
            <consortium name="The Broad Institute Genomics Platform"/>
            <consortium name="The Broad Institute Genome Sequencing Center for Infectious Disease"/>
            <person name="Wu L."/>
            <person name="Ma J."/>
        </authorList>
    </citation>
    <scope>NUCLEOTIDE SEQUENCE [LARGE SCALE GENOMIC DNA]</scope>
    <source>
        <strain evidence="10">JCM 11574</strain>
    </source>
</reference>
<dbReference type="InterPro" id="IPR039425">
    <property type="entry name" value="RNA_pol_sigma-70-like"/>
</dbReference>
<dbReference type="InterPro" id="IPR014284">
    <property type="entry name" value="RNA_pol_sigma-70_dom"/>
</dbReference>
<dbReference type="Pfam" id="PF04545">
    <property type="entry name" value="Sigma70_r4"/>
    <property type="match status" value="1"/>
</dbReference>
<keyword evidence="10" id="KW-1185">Reference proteome</keyword>
<evidence type="ECO:0000256" key="1">
    <source>
        <dbReference type="ARBA" id="ARBA00010641"/>
    </source>
</evidence>
<dbReference type="InterPro" id="IPR013325">
    <property type="entry name" value="RNA_pol_sigma_r2"/>
</dbReference>
<protein>
    <submittedName>
        <fullName evidence="9">Sigma-70 family RNA polymerase sigma factor</fullName>
    </submittedName>
</protein>
<feature type="domain" description="RNA polymerase sigma-70 region 2" evidence="7">
    <location>
        <begin position="54"/>
        <end position="120"/>
    </location>
</feature>
<dbReference type="Pfam" id="PF04542">
    <property type="entry name" value="Sigma70_r2"/>
    <property type="match status" value="1"/>
</dbReference>
<evidence type="ECO:0000256" key="2">
    <source>
        <dbReference type="ARBA" id="ARBA00023015"/>
    </source>
</evidence>
<feature type="domain" description="RNA polymerase sigma-70 region 4" evidence="8">
    <location>
        <begin position="154"/>
        <end position="202"/>
    </location>
</feature>
<dbReference type="Gene3D" id="1.10.10.10">
    <property type="entry name" value="Winged helix-like DNA-binding domain superfamily/Winged helix DNA-binding domain"/>
    <property type="match status" value="1"/>
</dbReference>
<feature type="compositionally biased region" description="Low complexity" evidence="6">
    <location>
        <begin position="1"/>
        <end position="19"/>
    </location>
</feature>
<keyword evidence="5" id="KW-0804">Transcription</keyword>
<proteinExistence type="inferred from homology"/>
<organism evidence="9 10">
    <name type="scientific">Streptomyces rameus</name>
    <dbReference type="NCBI Taxonomy" id="68261"/>
    <lineage>
        <taxon>Bacteria</taxon>
        <taxon>Bacillati</taxon>
        <taxon>Actinomycetota</taxon>
        <taxon>Actinomycetes</taxon>
        <taxon>Kitasatosporales</taxon>
        <taxon>Streptomycetaceae</taxon>
        <taxon>Streptomyces</taxon>
    </lineage>
</organism>
<dbReference type="SUPFAM" id="SSF88659">
    <property type="entry name" value="Sigma3 and sigma4 domains of RNA polymerase sigma factors"/>
    <property type="match status" value="1"/>
</dbReference>
<evidence type="ECO:0000259" key="7">
    <source>
        <dbReference type="Pfam" id="PF04542"/>
    </source>
</evidence>
<comment type="similarity">
    <text evidence="1">Belongs to the sigma-70 factor family. ECF subfamily.</text>
</comment>
<sequence length="216" mass="23225">MSPHTTAVASGAATTAGPAADPPPGPAAAEPLTDEHLMRALAAGDEACLAAVHRRWSRMVHTLAWRTLGDAAEAEDVTQQVFLGVWRGCRGYRPERGTVAGWIAGITRRRIADALSARTRRGELVAAAGAALPADEAAAGRPETVLDRVFLGHALARLPAPQKRVLRLAYYEDLTQSQIAERTGWPLGTVKSHARRGLRQLRLDLEQQSGTEQLYT</sequence>
<dbReference type="SUPFAM" id="SSF88946">
    <property type="entry name" value="Sigma2 domain of RNA polymerase sigma factors"/>
    <property type="match status" value="1"/>
</dbReference>